<comment type="similarity">
    <text evidence="3 14">Belongs to the very long-chain fatty acids dehydratase HACD family.</text>
</comment>
<evidence type="ECO:0000256" key="14">
    <source>
        <dbReference type="RuleBase" id="RU363109"/>
    </source>
</evidence>
<keyword evidence="7 14" id="KW-0276">Fatty acid metabolism</keyword>
<evidence type="ECO:0000313" key="16">
    <source>
        <dbReference type="Proteomes" id="UP001497525"/>
    </source>
</evidence>
<keyword evidence="9 14" id="KW-0443">Lipid metabolism</keyword>
<feature type="transmembrane region" description="Helical" evidence="14">
    <location>
        <begin position="201"/>
        <end position="219"/>
    </location>
</feature>
<proteinExistence type="inferred from homology"/>
<reference evidence="15" key="1">
    <citation type="submission" date="2024-06" db="EMBL/GenBank/DDBJ databases">
        <authorList>
            <person name="Liu X."/>
            <person name="Lenzi L."/>
            <person name="Haldenby T S."/>
            <person name="Uol C."/>
        </authorList>
    </citation>
    <scope>NUCLEOTIDE SEQUENCE</scope>
</reference>
<evidence type="ECO:0000256" key="5">
    <source>
        <dbReference type="ARBA" id="ARBA00022516"/>
    </source>
</evidence>
<keyword evidence="11 14" id="KW-0275">Fatty acid biosynthesis</keyword>
<gene>
    <name evidence="15" type="ORF">CDAUBV1_LOCUS5252</name>
</gene>
<dbReference type="Pfam" id="PF04387">
    <property type="entry name" value="PTPLA"/>
    <property type="match status" value="1"/>
</dbReference>
<evidence type="ECO:0000256" key="9">
    <source>
        <dbReference type="ARBA" id="ARBA00023098"/>
    </source>
</evidence>
<comment type="caution">
    <text evidence="15">The sequence shown here is derived from an EMBL/GenBank/DDBJ whole genome shotgun (WGS) entry which is preliminary data.</text>
</comment>
<feature type="transmembrane region" description="Helical" evidence="14">
    <location>
        <begin position="28"/>
        <end position="49"/>
    </location>
</feature>
<dbReference type="EC" id="4.2.1.134" evidence="4 14"/>
<dbReference type="GO" id="GO:0005789">
    <property type="term" value="C:endoplasmic reticulum membrane"/>
    <property type="evidence" value="ECO:0007669"/>
    <property type="project" value="UniProtKB-SubCell"/>
</dbReference>
<evidence type="ECO:0000313" key="15">
    <source>
        <dbReference type="EMBL" id="CAL5132422.1"/>
    </source>
</evidence>
<organism evidence="15 16">
    <name type="scientific">Calicophoron daubneyi</name>
    <name type="common">Rumen fluke</name>
    <name type="synonym">Paramphistomum daubneyi</name>
    <dbReference type="NCBI Taxonomy" id="300641"/>
    <lineage>
        <taxon>Eukaryota</taxon>
        <taxon>Metazoa</taxon>
        <taxon>Spiralia</taxon>
        <taxon>Lophotrochozoa</taxon>
        <taxon>Platyhelminthes</taxon>
        <taxon>Trematoda</taxon>
        <taxon>Digenea</taxon>
        <taxon>Plagiorchiida</taxon>
        <taxon>Pronocephalata</taxon>
        <taxon>Paramphistomoidea</taxon>
        <taxon>Paramphistomidae</taxon>
        <taxon>Calicophoron</taxon>
    </lineage>
</organism>
<evidence type="ECO:0000256" key="13">
    <source>
        <dbReference type="ARBA" id="ARBA00036671"/>
    </source>
</evidence>
<keyword evidence="5 14" id="KW-0444">Lipid biosynthesis</keyword>
<keyword evidence="12 14" id="KW-0456">Lyase</keyword>
<evidence type="ECO:0000256" key="7">
    <source>
        <dbReference type="ARBA" id="ARBA00022832"/>
    </source>
</evidence>
<keyword evidence="6 14" id="KW-0812">Transmembrane</keyword>
<dbReference type="AlphaFoldDB" id="A0AAV2T874"/>
<dbReference type="GO" id="GO:0102158">
    <property type="term" value="F:very-long-chain (3R)-3-hydroxyacyl-CoA dehydratase activity"/>
    <property type="evidence" value="ECO:0007669"/>
    <property type="project" value="UniProtKB-EC"/>
</dbReference>
<keyword evidence="10 14" id="KW-0472">Membrane</keyword>
<keyword evidence="14" id="KW-0256">Endoplasmic reticulum</keyword>
<evidence type="ECO:0000256" key="3">
    <source>
        <dbReference type="ARBA" id="ARBA00007811"/>
    </source>
</evidence>
<evidence type="ECO:0000256" key="10">
    <source>
        <dbReference type="ARBA" id="ARBA00023136"/>
    </source>
</evidence>
<sequence>MLWDVAQIRIQRSFQQFLPSSKMSLKKAYLFGYNVIQLLGWSYLLFIYITESEASGAWLTISPKVEFLLQVFQTLAFLEVIHAVTRLVRSSPFTTALQLFSRVFLVWGILYLIPQVKLQSYGIPLIMIPWCLSEMIRYAYYATNVYCPAPTLITWLRYSGFVVLYPCGVTGELLLMYGAVQEKDQCDRYSLKLPNTLNCSFDYRCMIVLLMLSYVPFFPKLFGHMVSQRKKVFKVKAQ</sequence>
<accession>A0AAV2T874</accession>
<feature type="transmembrane region" description="Helical" evidence="14">
    <location>
        <begin position="121"/>
        <end position="140"/>
    </location>
</feature>
<protein>
    <recommendedName>
        <fullName evidence="4 14">Very-long-chain (3R)-3-hydroxyacyl-CoA dehydratase</fullName>
        <ecNumber evidence="4 14">4.2.1.134</ecNumber>
    </recommendedName>
</protein>
<dbReference type="GO" id="GO:0042761">
    <property type="term" value="P:very long-chain fatty acid biosynthetic process"/>
    <property type="evidence" value="ECO:0007669"/>
    <property type="project" value="TreeGrafter"/>
</dbReference>
<evidence type="ECO:0000256" key="2">
    <source>
        <dbReference type="ARBA" id="ARBA00005194"/>
    </source>
</evidence>
<dbReference type="EMBL" id="CAXLJL010000123">
    <property type="protein sequence ID" value="CAL5132422.1"/>
    <property type="molecule type" value="Genomic_DNA"/>
</dbReference>
<dbReference type="InterPro" id="IPR007482">
    <property type="entry name" value="Tyr_Pase-like_PTPLA"/>
</dbReference>
<dbReference type="GO" id="GO:0030497">
    <property type="term" value="P:fatty acid elongation"/>
    <property type="evidence" value="ECO:0007669"/>
    <property type="project" value="TreeGrafter"/>
</dbReference>
<name>A0AAV2T874_CALDB</name>
<evidence type="ECO:0000256" key="6">
    <source>
        <dbReference type="ARBA" id="ARBA00022692"/>
    </source>
</evidence>
<evidence type="ECO:0000256" key="12">
    <source>
        <dbReference type="ARBA" id="ARBA00023239"/>
    </source>
</evidence>
<comment type="function">
    <text evidence="14">Catalyzes the third of the four reactions of the long-chain fatty acids elongation cycle. This endoplasmic reticulum-bound enzymatic process, allows the addition of two carbons to the chain of long- and very long-chain fatty acids/VLCFAs per cycle. This enzyme catalyzes the dehydration of the 3-hydroxyacyl-CoA intermediate into trans-2,3-enoyl-CoA, within each cycle of fatty acid elongation. Thereby, it participates to the production of VLCFAs of different chain lengths that are involved in multiple biological processes as precursors of membrane lipids and lipid mediators.</text>
</comment>
<dbReference type="Proteomes" id="UP001497525">
    <property type="component" value="Unassembled WGS sequence"/>
</dbReference>
<comment type="pathway">
    <text evidence="2 14">Lipid metabolism; fatty acid biosynthesis.</text>
</comment>
<comment type="subcellular location">
    <subcellularLocation>
        <location evidence="14">Endoplasmic reticulum membrane</location>
        <topology evidence="14">Multi-pass membrane protein</topology>
    </subcellularLocation>
    <subcellularLocation>
        <location evidence="1">Membrane</location>
        <topology evidence="1">Multi-pass membrane protein</topology>
    </subcellularLocation>
</comment>
<evidence type="ECO:0000256" key="8">
    <source>
        <dbReference type="ARBA" id="ARBA00022989"/>
    </source>
</evidence>
<evidence type="ECO:0000256" key="4">
    <source>
        <dbReference type="ARBA" id="ARBA00013122"/>
    </source>
</evidence>
<dbReference type="PANTHER" id="PTHR11035:SF3">
    <property type="entry name" value="VERY-LONG-CHAIN (3R)-3-HYDROXYACYL-COA DEHYDRATASE"/>
    <property type="match status" value="1"/>
</dbReference>
<evidence type="ECO:0000256" key="1">
    <source>
        <dbReference type="ARBA" id="ARBA00004141"/>
    </source>
</evidence>
<keyword evidence="8 14" id="KW-1133">Transmembrane helix</keyword>
<feature type="transmembrane region" description="Helical" evidence="14">
    <location>
        <begin position="160"/>
        <end position="180"/>
    </location>
</feature>
<evidence type="ECO:0000256" key="11">
    <source>
        <dbReference type="ARBA" id="ARBA00023160"/>
    </source>
</evidence>
<feature type="transmembrane region" description="Helical" evidence="14">
    <location>
        <begin position="96"/>
        <end position="114"/>
    </location>
</feature>
<dbReference type="PANTHER" id="PTHR11035">
    <property type="entry name" value="VERY-LONG-CHAIN (3R)-3-HYDROXYACYL-COA DEHYDRATASE"/>
    <property type="match status" value="1"/>
</dbReference>
<dbReference type="GO" id="GO:0030148">
    <property type="term" value="P:sphingolipid biosynthetic process"/>
    <property type="evidence" value="ECO:0007669"/>
    <property type="project" value="TreeGrafter"/>
</dbReference>
<comment type="catalytic activity">
    <reaction evidence="13 14">
        <text>a very-long-chain (3R)-3-hydroxyacyl-CoA = a very-long-chain (2E)-enoyl-CoA + H2O</text>
        <dbReference type="Rhea" id="RHEA:45812"/>
        <dbReference type="ChEBI" id="CHEBI:15377"/>
        <dbReference type="ChEBI" id="CHEBI:83728"/>
        <dbReference type="ChEBI" id="CHEBI:85440"/>
        <dbReference type="EC" id="4.2.1.134"/>
    </reaction>
</comment>